<dbReference type="Proteomes" id="UP000321525">
    <property type="component" value="Unassembled WGS sequence"/>
</dbReference>
<accession>A0A5C6QFA0</accession>
<evidence type="ECO:0000256" key="2">
    <source>
        <dbReference type="ARBA" id="ARBA00093628"/>
    </source>
</evidence>
<dbReference type="Proteomes" id="UP000321917">
    <property type="component" value="Unassembled WGS sequence"/>
</dbReference>
<reference evidence="4 6" key="1">
    <citation type="submission" date="2019-07" db="EMBL/GenBank/DDBJ databases">
        <title>Genomes of sea-ice associated Colwellia species.</title>
        <authorList>
            <person name="Bowman J.P."/>
        </authorList>
    </citation>
    <scope>NUCLEOTIDE SEQUENCE [LARGE SCALE GENOMIC DNA]</scope>
    <source>
        <strain evidence="3 5">ACAM 607</strain>
        <strain evidence="4 6">IC036</strain>
    </source>
</reference>
<evidence type="ECO:0000313" key="4">
    <source>
        <dbReference type="EMBL" id="TWX67695.1"/>
    </source>
</evidence>
<dbReference type="EMBL" id="VOLR01000006">
    <property type="protein sequence ID" value="TWX61258.1"/>
    <property type="molecule type" value="Genomic_DNA"/>
</dbReference>
<evidence type="ECO:0000313" key="3">
    <source>
        <dbReference type="EMBL" id="TWX61258.1"/>
    </source>
</evidence>
<dbReference type="RefSeq" id="WP_146798812.1">
    <property type="nucleotide sequence ID" value="NZ_VOLP01000007.1"/>
</dbReference>
<proteinExistence type="inferred from homology"/>
<comment type="similarity">
    <text evidence="1">Belongs to the MaoP family.</text>
</comment>
<keyword evidence="5" id="KW-1185">Reference proteome</keyword>
<evidence type="ECO:0000313" key="5">
    <source>
        <dbReference type="Proteomes" id="UP000321525"/>
    </source>
</evidence>
<evidence type="ECO:0000313" key="6">
    <source>
        <dbReference type="Proteomes" id="UP000321917"/>
    </source>
</evidence>
<gene>
    <name evidence="3" type="ORF">ESZ26_05835</name>
    <name evidence="4" type="ORF">ESZ27_08205</name>
</gene>
<evidence type="ECO:0000256" key="1">
    <source>
        <dbReference type="ARBA" id="ARBA00093464"/>
    </source>
</evidence>
<dbReference type="Pfam" id="PF04219">
    <property type="entry name" value="DUF413"/>
    <property type="match status" value="1"/>
</dbReference>
<dbReference type="EMBL" id="VOLQ01000012">
    <property type="protein sequence ID" value="TWX67695.1"/>
    <property type="molecule type" value="Genomic_DNA"/>
</dbReference>
<name>A0A5C6QFA0_9GAMM</name>
<organism evidence="4 6">
    <name type="scientific">Colwellia hornerae</name>
    <dbReference type="NCBI Taxonomy" id="89402"/>
    <lineage>
        <taxon>Bacteria</taxon>
        <taxon>Pseudomonadati</taxon>
        <taxon>Pseudomonadota</taxon>
        <taxon>Gammaproteobacteria</taxon>
        <taxon>Alteromonadales</taxon>
        <taxon>Colwelliaceae</taxon>
        <taxon>Colwellia</taxon>
    </lineage>
</organism>
<dbReference type="InterPro" id="IPR007335">
    <property type="entry name" value="DUF413"/>
</dbReference>
<comment type="caution">
    <text evidence="4">The sequence shown here is derived from an EMBL/GenBank/DDBJ whole genome shotgun (WGS) entry which is preliminary data.</text>
</comment>
<dbReference type="AlphaFoldDB" id="A0A5C6QFA0"/>
<protein>
    <recommendedName>
        <fullName evidence="2">Macrodomain Ori protein</fullName>
    </recommendedName>
</protein>
<dbReference type="OrthoDB" id="6400110at2"/>
<sequence length="149" mass="17213">MNVKNNCQLIDIELKMRLSVYLYFSRVYKMANLAISVESFKVNKKFYDDRNYPRGIKRSGDFNLAEAEALEKYGVALMALSLESRLPVTEEEQHFVDVCRGKAAVSNTIEKAWLKYQHIILTPKQFHTLFGRTKVGVDEEIESDPDDLD</sequence>